<name>A0A820SQ33_9BILA</name>
<evidence type="ECO:0000313" key="3">
    <source>
        <dbReference type="Proteomes" id="UP000663862"/>
    </source>
</evidence>
<dbReference type="AlphaFoldDB" id="A0A820SQ33"/>
<comment type="caution">
    <text evidence="2">The sequence shown here is derived from an EMBL/GenBank/DDBJ whole genome shotgun (WGS) entry which is preliminary data.</text>
</comment>
<dbReference type="EMBL" id="CAJOBQ010001103">
    <property type="protein sequence ID" value="CAF4455551.1"/>
    <property type="molecule type" value="Genomic_DNA"/>
</dbReference>
<dbReference type="PANTHER" id="PTHR21301">
    <property type="entry name" value="REVERSE TRANSCRIPTASE"/>
    <property type="match status" value="1"/>
</dbReference>
<dbReference type="PANTHER" id="PTHR21301:SF10">
    <property type="entry name" value="REVERSE TRANSCRIPTASE DOMAIN-CONTAINING PROTEIN"/>
    <property type="match status" value="1"/>
</dbReference>
<dbReference type="Proteomes" id="UP000663862">
    <property type="component" value="Unassembled WGS sequence"/>
</dbReference>
<accession>A0A820SQ33</accession>
<dbReference type="EMBL" id="CAJNYU010001795">
    <property type="protein sequence ID" value="CAF3467680.1"/>
    <property type="molecule type" value="Genomic_DNA"/>
</dbReference>
<proteinExistence type="predicted"/>
<sequence length="575" mass="68321">MIGTTHESMFFISQVGSNTANNHDDYPWKDYVDQRFRDIPVIRVQSFEQHANTLYAIQKKDALKLENELREKDYRLLSSSQSFMQYACHKDELYTKADGYMLRTQAYTEITNFNQPNNNETVQHLLNIHTNRIKSLLDYFYDEQAITSFQYEQMHVERSVCQLDYLFFTPDITHPNGQVTFEPITISSLSPFMPICRYLHRLLAPIYYNKVACFITIDKGTDIIPSLEHYQQQGHLKPTTHLITLHMNDLYTSITHESLLKTLKRFLSEFAVEGTIQGMTHAAILTLTECLLHHQYFVYRNCIFRQVKGGGTGLYLIHILIEIYLFYWQQPLRMYQNQREIFVRCFDHLFLTWNEPLEKLDEILNMMDHFETSISYQINIQIKEIRYLEVKIRHLEDHTFYTSIYHDWKYEPFALPILRNTLSLAPPSIFRLALVRAVLCYSQLQDFDIEQQYIEYSFLFHRYSFKSIRALVKEFLCEFNATDLLVSHNQMTYDKLRQAVLEYRQHRLELQRERLDEDQKACIWYIHTRLKGAALSHAKRNPIQLLPDCFQNFSDSLKGIKLEIIGIPNYPSNTL</sequence>
<gene>
    <name evidence="1" type="ORF">FME351_LOCUS14586</name>
    <name evidence="2" type="ORF">TSG867_LOCUS17350</name>
</gene>
<dbReference type="Proteomes" id="UP000663869">
    <property type="component" value="Unassembled WGS sequence"/>
</dbReference>
<organism evidence="2 3">
    <name type="scientific">Rotaria socialis</name>
    <dbReference type="NCBI Taxonomy" id="392032"/>
    <lineage>
        <taxon>Eukaryota</taxon>
        <taxon>Metazoa</taxon>
        <taxon>Spiralia</taxon>
        <taxon>Gnathifera</taxon>
        <taxon>Rotifera</taxon>
        <taxon>Eurotatoria</taxon>
        <taxon>Bdelloidea</taxon>
        <taxon>Philodinida</taxon>
        <taxon>Philodinidae</taxon>
        <taxon>Rotaria</taxon>
    </lineage>
</organism>
<protein>
    <submittedName>
        <fullName evidence="2">Uncharacterized protein</fullName>
    </submittedName>
</protein>
<evidence type="ECO:0000313" key="2">
    <source>
        <dbReference type="EMBL" id="CAF4455551.1"/>
    </source>
</evidence>
<evidence type="ECO:0000313" key="1">
    <source>
        <dbReference type="EMBL" id="CAF3467680.1"/>
    </source>
</evidence>
<reference evidence="2" key="1">
    <citation type="submission" date="2021-02" db="EMBL/GenBank/DDBJ databases">
        <authorList>
            <person name="Nowell W R."/>
        </authorList>
    </citation>
    <scope>NUCLEOTIDE SEQUENCE</scope>
</reference>